<protein>
    <recommendedName>
        <fullName evidence="4">AA1-like domain-containing protein</fullName>
    </recommendedName>
</protein>
<proteinExistence type="predicted"/>
<feature type="signal peptide" evidence="1">
    <location>
        <begin position="1"/>
        <end position="19"/>
    </location>
</feature>
<name>A0A6A5T7V1_9PLEO</name>
<dbReference type="EMBL" id="ML977066">
    <property type="protein sequence ID" value="KAF1948268.1"/>
    <property type="molecule type" value="Genomic_DNA"/>
</dbReference>
<accession>A0A6A5T7V1</accession>
<reference evidence="2" key="1">
    <citation type="journal article" date="2020" name="Stud. Mycol.">
        <title>101 Dothideomycetes genomes: a test case for predicting lifestyles and emergence of pathogens.</title>
        <authorList>
            <person name="Haridas S."/>
            <person name="Albert R."/>
            <person name="Binder M."/>
            <person name="Bloem J."/>
            <person name="Labutti K."/>
            <person name="Salamov A."/>
            <person name="Andreopoulos B."/>
            <person name="Baker S."/>
            <person name="Barry K."/>
            <person name="Bills G."/>
            <person name="Bluhm B."/>
            <person name="Cannon C."/>
            <person name="Castanera R."/>
            <person name="Culley D."/>
            <person name="Daum C."/>
            <person name="Ezra D."/>
            <person name="Gonzalez J."/>
            <person name="Henrissat B."/>
            <person name="Kuo A."/>
            <person name="Liang C."/>
            <person name="Lipzen A."/>
            <person name="Lutzoni F."/>
            <person name="Magnuson J."/>
            <person name="Mondo S."/>
            <person name="Nolan M."/>
            <person name="Ohm R."/>
            <person name="Pangilinan J."/>
            <person name="Park H.-J."/>
            <person name="Ramirez L."/>
            <person name="Alfaro M."/>
            <person name="Sun H."/>
            <person name="Tritt A."/>
            <person name="Yoshinaga Y."/>
            <person name="Zwiers L.-H."/>
            <person name="Turgeon B."/>
            <person name="Goodwin S."/>
            <person name="Spatafora J."/>
            <person name="Crous P."/>
            <person name="Grigoriev I."/>
        </authorList>
    </citation>
    <scope>NUCLEOTIDE SEQUENCE</scope>
    <source>
        <strain evidence="2">CBS 675.92</strain>
    </source>
</reference>
<evidence type="ECO:0008006" key="4">
    <source>
        <dbReference type="Google" id="ProtNLM"/>
    </source>
</evidence>
<sequence length="142" mass="15413">MHLQTIFPLFTLFLSSVTAISYATVGTSNCVPDFRAIMRAGNITAQDGCQKRFPDEKGVTLEVEDGNLRDQSNFMVFFKDEECDPGQMLGQTDFGCSGKVGAAEYNSFEVWDMCEDSPMCDFGVGPSITEGLTPPGPLSTSV</sequence>
<evidence type="ECO:0000313" key="3">
    <source>
        <dbReference type="Proteomes" id="UP000800035"/>
    </source>
</evidence>
<gene>
    <name evidence="2" type="ORF">CC80DRAFT_327890</name>
</gene>
<evidence type="ECO:0000256" key="1">
    <source>
        <dbReference type="SAM" id="SignalP"/>
    </source>
</evidence>
<dbReference type="AlphaFoldDB" id="A0A6A5T7V1"/>
<keyword evidence="1" id="KW-0732">Signal</keyword>
<dbReference type="OrthoDB" id="3795376at2759"/>
<dbReference type="Proteomes" id="UP000800035">
    <property type="component" value="Unassembled WGS sequence"/>
</dbReference>
<keyword evidence="3" id="KW-1185">Reference proteome</keyword>
<organism evidence="2 3">
    <name type="scientific">Byssothecium circinans</name>
    <dbReference type="NCBI Taxonomy" id="147558"/>
    <lineage>
        <taxon>Eukaryota</taxon>
        <taxon>Fungi</taxon>
        <taxon>Dikarya</taxon>
        <taxon>Ascomycota</taxon>
        <taxon>Pezizomycotina</taxon>
        <taxon>Dothideomycetes</taxon>
        <taxon>Pleosporomycetidae</taxon>
        <taxon>Pleosporales</taxon>
        <taxon>Massarineae</taxon>
        <taxon>Massarinaceae</taxon>
        <taxon>Byssothecium</taxon>
    </lineage>
</organism>
<evidence type="ECO:0000313" key="2">
    <source>
        <dbReference type="EMBL" id="KAF1948268.1"/>
    </source>
</evidence>
<feature type="chain" id="PRO_5025681839" description="AA1-like domain-containing protein" evidence="1">
    <location>
        <begin position="20"/>
        <end position="142"/>
    </location>
</feature>